<dbReference type="EMBL" id="CP063458">
    <property type="protein sequence ID" value="QOV88102.1"/>
    <property type="molecule type" value="Genomic_DNA"/>
</dbReference>
<keyword evidence="2" id="KW-1185">Reference proteome</keyword>
<protein>
    <submittedName>
        <fullName evidence="1">Uncharacterized protein</fullName>
    </submittedName>
</protein>
<proteinExistence type="predicted"/>
<gene>
    <name evidence="1" type="ORF">IPV69_17790</name>
</gene>
<dbReference type="RefSeq" id="WP_206291070.1">
    <property type="nucleotide sequence ID" value="NZ_CP063458.1"/>
</dbReference>
<organism evidence="1 2">
    <name type="scientific">Humisphaera borealis</name>
    <dbReference type="NCBI Taxonomy" id="2807512"/>
    <lineage>
        <taxon>Bacteria</taxon>
        <taxon>Pseudomonadati</taxon>
        <taxon>Planctomycetota</taxon>
        <taxon>Phycisphaerae</taxon>
        <taxon>Tepidisphaerales</taxon>
        <taxon>Tepidisphaeraceae</taxon>
        <taxon>Humisphaera</taxon>
    </lineage>
</organism>
<dbReference type="Proteomes" id="UP000593765">
    <property type="component" value="Chromosome"/>
</dbReference>
<accession>A0A7M2WSE3</accession>
<reference evidence="1 2" key="1">
    <citation type="submission" date="2020-10" db="EMBL/GenBank/DDBJ databases">
        <title>Wide distribution of Phycisphaera-like planctomycetes from WD2101 soil group in peatlands and genome analysis of the first cultivated representative.</title>
        <authorList>
            <person name="Dedysh S.N."/>
            <person name="Beletsky A.V."/>
            <person name="Ivanova A."/>
            <person name="Kulichevskaya I.S."/>
            <person name="Suzina N.E."/>
            <person name="Philippov D.A."/>
            <person name="Rakitin A.L."/>
            <person name="Mardanov A.V."/>
            <person name="Ravin N.V."/>
        </authorList>
    </citation>
    <scope>NUCLEOTIDE SEQUENCE [LARGE SCALE GENOMIC DNA]</scope>
    <source>
        <strain evidence="1 2">M1803</strain>
    </source>
</reference>
<dbReference type="KEGG" id="hbs:IPV69_17790"/>
<sequence length="71" mass="7985">MAKVTIPPNIGKVKVAMTLGNKWTVWNGKQGQHEFVIILNDRKQAEEVARQINSKEHDGEITFDATPKNRG</sequence>
<dbReference type="AlphaFoldDB" id="A0A7M2WSE3"/>
<evidence type="ECO:0000313" key="2">
    <source>
        <dbReference type="Proteomes" id="UP000593765"/>
    </source>
</evidence>
<evidence type="ECO:0000313" key="1">
    <source>
        <dbReference type="EMBL" id="QOV88102.1"/>
    </source>
</evidence>
<name>A0A7M2WSE3_9BACT</name>